<feature type="transmembrane region" description="Helical" evidence="7">
    <location>
        <begin position="106"/>
        <end position="127"/>
    </location>
</feature>
<evidence type="ECO:0000256" key="1">
    <source>
        <dbReference type="ARBA" id="ARBA00004141"/>
    </source>
</evidence>
<dbReference type="InParanoid" id="A0A0D2GDY8"/>
<feature type="domain" description="Bacterial sugar transferase" evidence="8">
    <location>
        <begin position="290"/>
        <end position="473"/>
    </location>
</feature>
<comment type="similarity">
    <text evidence="2">Belongs to the bacterial sugar transferase family.</text>
</comment>
<gene>
    <name evidence="9" type="ORF">X474_14955</name>
</gene>
<dbReference type="PATRIC" id="fig|1429043.3.peg.3165"/>
<sequence>MLVPSSRPSPYHVVFVLGESLLIGVAVALAVLLRVGDPGELFTWKYSWHRIVLVPIVLQATFFYFDLYNFRVAKPFIWTFSRLLTAVAVGNMGLTVIYYIMPRLFLGRGVMVWSFFLVITLVTLWRWGYGWALHQRLLSTKVLLLGQGAIADAILEELTKRTDNVHNLVCILDAGPSQKELATKADKNPINLMPLWGKLLRADYHKEFEDIYSLVRYYGANLVVVAMEEKRGAMPMNDLLHCRMQGVLIKSGEDFFESIAGRILADHVTAGALIFSAQGFTTGGIRAYAKRLFDISVSSVGLLLSLPLALATALAIRMESKGPVLYSQERTGYQGKPFTIYKFRSMVTDAEKASGPVWAQEEDPRITKVGRFIRKTRLDEIPQLWNVLIGTMSFVGPRPERPHFVEELQKDLPFYAERHNVKPGITGWAQICYPYGSSKQAAMEKLNYDLYYIKHFGLSMDITILFQTIKILLFGGGGR</sequence>
<evidence type="ECO:0000256" key="7">
    <source>
        <dbReference type="SAM" id="Phobius"/>
    </source>
</evidence>
<organism evidence="9 10">
    <name type="scientific">Dethiosulfatarculus sandiegensis</name>
    <dbReference type="NCBI Taxonomy" id="1429043"/>
    <lineage>
        <taxon>Bacteria</taxon>
        <taxon>Pseudomonadati</taxon>
        <taxon>Thermodesulfobacteriota</taxon>
        <taxon>Desulfarculia</taxon>
        <taxon>Desulfarculales</taxon>
        <taxon>Desulfarculaceae</taxon>
        <taxon>Dethiosulfatarculus</taxon>
    </lineage>
</organism>
<dbReference type="GO" id="GO:0089702">
    <property type="term" value="F:undecaprenyl-phosphate glucose phosphotransferase activity"/>
    <property type="evidence" value="ECO:0007669"/>
    <property type="project" value="TreeGrafter"/>
</dbReference>
<dbReference type="PANTHER" id="PTHR30576">
    <property type="entry name" value="COLANIC BIOSYNTHESIS UDP-GLUCOSE LIPID CARRIER TRANSFERASE"/>
    <property type="match status" value="1"/>
</dbReference>
<proteinExistence type="inferred from homology"/>
<comment type="subcellular location">
    <subcellularLocation>
        <location evidence="1">Membrane</location>
        <topology evidence="1">Multi-pass membrane protein</topology>
    </subcellularLocation>
</comment>
<dbReference type="InterPro" id="IPR017475">
    <property type="entry name" value="EPS_sugar_tfrase"/>
</dbReference>
<evidence type="ECO:0000256" key="6">
    <source>
        <dbReference type="ARBA" id="ARBA00023136"/>
    </source>
</evidence>
<dbReference type="GO" id="GO:0009242">
    <property type="term" value="P:colanic acid biosynthetic process"/>
    <property type="evidence" value="ECO:0007669"/>
    <property type="project" value="TreeGrafter"/>
</dbReference>
<evidence type="ECO:0000313" key="10">
    <source>
        <dbReference type="Proteomes" id="UP000032233"/>
    </source>
</evidence>
<keyword evidence="4 7" id="KW-0812">Transmembrane</keyword>
<feature type="transmembrane region" description="Helical" evidence="7">
    <location>
        <begin position="295"/>
        <end position="316"/>
    </location>
</feature>
<dbReference type="RefSeq" id="WP_044349606.1">
    <property type="nucleotide sequence ID" value="NZ_AZAC01000017.1"/>
</dbReference>
<dbReference type="Pfam" id="PF02397">
    <property type="entry name" value="Bac_transf"/>
    <property type="match status" value="1"/>
</dbReference>
<evidence type="ECO:0000256" key="2">
    <source>
        <dbReference type="ARBA" id="ARBA00006464"/>
    </source>
</evidence>
<keyword evidence="6 7" id="KW-0472">Membrane</keyword>
<feature type="transmembrane region" description="Helical" evidence="7">
    <location>
        <begin position="47"/>
        <end position="68"/>
    </location>
</feature>
<accession>A0A0D2GDY8</accession>
<comment type="caution">
    <text evidence="9">The sequence shown here is derived from an EMBL/GenBank/DDBJ whole genome shotgun (WGS) entry which is preliminary data.</text>
</comment>
<keyword evidence="3 9" id="KW-0808">Transferase</keyword>
<evidence type="ECO:0000256" key="3">
    <source>
        <dbReference type="ARBA" id="ARBA00022679"/>
    </source>
</evidence>
<dbReference type="NCBIfam" id="TIGR03025">
    <property type="entry name" value="EPS_sugtrans"/>
    <property type="match status" value="1"/>
</dbReference>
<dbReference type="GO" id="GO:0016020">
    <property type="term" value="C:membrane"/>
    <property type="evidence" value="ECO:0007669"/>
    <property type="project" value="UniProtKB-SubCell"/>
</dbReference>
<dbReference type="AlphaFoldDB" id="A0A0D2GDY8"/>
<evidence type="ECO:0000256" key="5">
    <source>
        <dbReference type="ARBA" id="ARBA00022989"/>
    </source>
</evidence>
<keyword evidence="10" id="KW-1185">Reference proteome</keyword>
<dbReference type="InterPro" id="IPR017464">
    <property type="entry name" value="Sugar_tfrase_EpsB_2"/>
</dbReference>
<dbReference type="NCBIfam" id="TIGR03013">
    <property type="entry name" value="EpsB_2"/>
    <property type="match status" value="1"/>
</dbReference>
<dbReference type="Proteomes" id="UP000032233">
    <property type="component" value="Unassembled WGS sequence"/>
</dbReference>
<name>A0A0D2GDY8_9BACT</name>
<dbReference type="EMBL" id="AZAC01000017">
    <property type="protein sequence ID" value="KIX13207.1"/>
    <property type="molecule type" value="Genomic_DNA"/>
</dbReference>
<dbReference type="OrthoDB" id="9808602at2"/>
<evidence type="ECO:0000259" key="8">
    <source>
        <dbReference type="Pfam" id="PF02397"/>
    </source>
</evidence>
<dbReference type="Pfam" id="PF13727">
    <property type="entry name" value="CoA_binding_3"/>
    <property type="match status" value="1"/>
</dbReference>
<dbReference type="STRING" id="1429043.X474_14955"/>
<dbReference type="InterPro" id="IPR003362">
    <property type="entry name" value="Bact_transf"/>
</dbReference>
<evidence type="ECO:0000313" key="9">
    <source>
        <dbReference type="EMBL" id="KIX13207.1"/>
    </source>
</evidence>
<evidence type="ECO:0000256" key="4">
    <source>
        <dbReference type="ARBA" id="ARBA00022692"/>
    </source>
</evidence>
<protein>
    <submittedName>
        <fullName evidence="9">Glycosyl transferase</fullName>
    </submittedName>
</protein>
<feature type="transmembrane region" description="Helical" evidence="7">
    <location>
        <begin position="12"/>
        <end position="35"/>
    </location>
</feature>
<keyword evidence="5 7" id="KW-1133">Transmembrane helix</keyword>
<feature type="transmembrane region" description="Helical" evidence="7">
    <location>
        <begin position="80"/>
        <end position="100"/>
    </location>
</feature>
<reference evidence="9 10" key="1">
    <citation type="submission" date="2013-11" db="EMBL/GenBank/DDBJ databases">
        <title>Metagenomic analysis of a methanogenic consortium involved in long chain n-alkane degradation.</title>
        <authorList>
            <person name="Davidova I.A."/>
            <person name="Callaghan A.V."/>
            <person name="Wawrik B."/>
            <person name="Pruitt S."/>
            <person name="Marks C."/>
            <person name="Duncan K.E."/>
            <person name="Suflita J.M."/>
        </authorList>
    </citation>
    <scope>NUCLEOTIDE SEQUENCE [LARGE SCALE GENOMIC DNA]</scope>
    <source>
        <strain evidence="9 10">SPR</strain>
    </source>
</reference>
<dbReference type="PANTHER" id="PTHR30576:SF21">
    <property type="entry name" value="UDP-GLUCOSE:UNDECAPRENYL-PHOSPHATE GLUCOSE-1-PHOSPHATE TRANSFERASE"/>
    <property type="match status" value="1"/>
</dbReference>